<evidence type="ECO:0000313" key="3">
    <source>
        <dbReference type="Proteomes" id="UP001157160"/>
    </source>
</evidence>
<reference evidence="2 3" key="1">
    <citation type="journal article" date="2014" name="Int. J. Syst. Evol. Microbiol.">
        <title>Complete genome sequence of Corynebacterium casei LMG S-19264T (=DSM 44701T), isolated from a smear-ripened cheese.</title>
        <authorList>
            <consortium name="US DOE Joint Genome Institute (JGI-PGF)"/>
            <person name="Walter F."/>
            <person name="Albersmeier A."/>
            <person name="Kalinowski J."/>
            <person name="Ruckert C."/>
        </authorList>
    </citation>
    <scope>NUCLEOTIDE SEQUENCE [LARGE SCALE GENOMIC DNA]</scope>
    <source>
        <strain evidence="2 3">NBRC 112289</strain>
    </source>
</reference>
<dbReference type="Pfam" id="PF10544">
    <property type="entry name" value="T5orf172"/>
    <property type="match status" value="1"/>
</dbReference>
<evidence type="ECO:0000313" key="2">
    <source>
        <dbReference type="EMBL" id="GMA29483.1"/>
    </source>
</evidence>
<dbReference type="Proteomes" id="UP001157160">
    <property type="component" value="Unassembled WGS sequence"/>
</dbReference>
<evidence type="ECO:0000259" key="1">
    <source>
        <dbReference type="Pfam" id="PF10544"/>
    </source>
</evidence>
<proteinExistence type="predicted"/>
<gene>
    <name evidence="2" type="ORF">GCM10025874_27360</name>
</gene>
<protein>
    <recommendedName>
        <fullName evidence="1">Bacteriophage T5 Orf172 DNA-binding domain-containing protein</fullName>
    </recommendedName>
</protein>
<dbReference type="RefSeq" id="WP_284233640.1">
    <property type="nucleotide sequence ID" value="NZ_BSUL01000001.1"/>
</dbReference>
<feature type="domain" description="Bacteriophage T5 Orf172 DNA-binding" evidence="1">
    <location>
        <begin position="94"/>
        <end position="155"/>
    </location>
</feature>
<keyword evidence="3" id="KW-1185">Reference proteome</keyword>
<dbReference type="InterPro" id="IPR018306">
    <property type="entry name" value="Phage_T5_Orf172_DNA-bd"/>
</dbReference>
<dbReference type="AlphaFoldDB" id="A0AA37UKR6"/>
<name>A0AA37UKR6_9MICO</name>
<comment type="caution">
    <text evidence="2">The sequence shown here is derived from an EMBL/GenBank/DDBJ whole genome shotgun (WGS) entry which is preliminary data.</text>
</comment>
<accession>A0AA37UKR6</accession>
<sequence length="186" mass="20444">MHPLRLVPDCLVPDCGEPAATGALVALCADHLALAADSAAASGCEDVLPSPCPACASRLGVRYPSGWLCAQCEWRHGEQPDADLPPPRVDVVYYLRFDERFKIGTTANLRQRLAAIRHHELVALERGDRLRERMRHAQFARTRHAGTEWFAPSPELAAHLASLRAGVDDPWAQLARWRSEAAALRG</sequence>
<organism evidence="2 3">
    <name type="scientific">Arenivirga flava</name>
    <dbReference type="NCBI Taxonomy" id="1930060"/>
    <lineage>
        <taxon>Bacteria</taxon>
        <taxon>Bacillati</taxon>
        <taxon>Actinomycetota</taxon>
        <taxon>Actinomycetes</taxon>
        <taxon>Micrococcales</taxon>
        <taxon>Microbacteriaceae</taxon>
        <taxon>Arenivirga</taxon>
    </lineage>
</organism>
<dbReference type="EMBL" id="BSUL01000001">
    <property type="protein sequence ID" value="GMA29483.1"/>
    <property type="molecule type" value="Genomic_DNA"/>
</dbReference>